<evidence type="ECO:0000256" key="2">
    <source>
        <dbReference type="ARBA" id="ARBA00006690"/>
    </source>
</evidence>
<dbReference type="AlphaFoldDB" id="A0A1J4MAN0"/>
<protein>
    <submittedName>
        <fullName evidence="8">Uncharacterized protein</fullName>
    </submittedName>
</protein>
<feature type="transmembrane region" description="Helical" evidence="7">
    <location>
        <begin position="342"/>
        <end position="364"/>
    </location>
</feature>
<organism evidence="8 9">
    <name type="scientific">Cryptosporidium andersoni</name>
    <dbReference type="NCBI Taxonomy" id="117008"/>
    <lineage>
        <taxon>Eukaryota</taxon>
        <taxon>Sar</taxon>
        <taxon>Alveolata</taxon>
        <taxon>Apicomplexa</taxon>
        <taxon>Conoidasida</taxon>
        <taxon>Coccidia</taxon>
        <taxon>Eucoccidiorida</taxon>
        <taxon>Eimeriorina</taxon>
        <taxon>Cryptosporidiidae</taxon>
        <taxon>Cryptosporidium</taxon>
    </lineage>
</organism>
<dbReference type="PANTHER" id="PTHR31326:SF1">
    <property type="entry name" value="PROTEIN CLT2, CHLOROPLASTIC"/>
    <property type="match status" value="1"/>
</dbReference>
<feature type="transmembrane region" description="Helical" evidence="7">
    <location>
        <begin position="317"/>
        <end position="335"/>
    </location>
</feature>
<feature type="transmembrane region" description="Helical" evidence="7">
    <location>
        <begin position="208"/>
        <end position="230"/>
    </location>
</feature>
<dbReference type="Proteomes" id="UP000186804">
    <property type="component" value="Unassembled WGS sequence"/>
</dbReference>
<dbReference type="GO" id="GO:0016020">
    <property type="term" value="C:membrane"/>
    <property type="evidence" value="ECO:0007669"/>
    <property type="project" value="UniProtKB-SubCell"/>
</dbReference>
<dbReference type="OrthoDB" id="416555at2759"/>
<keyword evidence="3" id="KW-0813">Transport</keyword>
<reference evidence="8 9" key="1">
    <citation type="submission" date="2016-10" db="EMBL/GenBank/DDBJ databases">
        <title>Reductive evolution of mitochondrial metabolism and differential evolution of invasion-related proteins in Cryptosporidium.</title>
        <authorList>
            <person name="Liu S."/>
            <person name="Roellig D.M."/>
            <person name="Guo Y."/>
            <person name="Li N."/>
            <person name="Frace M.A."/>
            <person name="Tang K."/>
            <person name="Zhang L."/>
            <person name="Feng Y."/>
            <person name="Xiao L."/>
        </authorList>
    </citation>
    <scope>NUCLEOTIDE SEQUENCE [LARGE SCALE GENOMIC DNA]</scope>
    <source>
        <strain evidence="8">30847</strain>
    </source>
</reference>
<evidence type="ECO:0000256" key="7">
    <source>
        <dbReference type="SAM" id="Phobius"/>
    </source>
</evidence>
<evidence type="ECO:0000256" key="5">
    <source>
        <dbReference type="ARBA" id="ARBA00022989"/>
    </source>
</evidence>
<feature type="transmembrane region" description="Helical" evidence="7">
    <location>
        <begin position="81"/>
        <end position="105"/>
    </location>
</feature>
<evidence type="ECO:0000256" key="1">
    <source>
        <dbReference type="ARBA" id="ARBA00004141"/>
    </source>
</evidence>
<comment type="subcellular location">
    <subcellularLocation>
        <location evidence="1">Membrane</location>
        <topology evidence="1">Multi-pass membrane protein</topology>
    </subcellularLocation>
</comment>
<feature type="transmembrane region" description="Helical" evidence="7">
    <location>
        <begin position="146"/>
        <end position="166"/>
    </location>
</feature>
<evidence type="ECO:0000256" key="3">
    <source>
        <dbReference type="ARBA" id="ARBA00022448"/>
    </source>
</evidence>
<feature type="transmembrane region" description="Helical" evidence="7">
    <location>
        <begin position="50"/>
        <end position="69"/>
    </location>
</feature>
<evidence type="ECO:0000256" key="4">
    <source>
        <dbReference type="ARBA" id="ARBA00022692"/>
    </source>
</evidence>
<evidence type="ECO:0000313" key="8">
    <source>
        <dbReference type="EMBL" id="OII71031.1"/>
    </source>
</evidence>
<dbReference type="InterPro" id="IPR013936">
    <property type="entry name" value="CRT-like"/>
</dbReference>
<proteinExistence type="inferred from homology"/>
<dbReference type="RefSeq" id="XP_067066400.1">
    <property type="nucleotide sequence ID" value="XM_067212103.1"/>
</dbReference>
<feature type="transmembrane region" description="Helical" evidence="7">
    <location>
        <begin position="175"/>
        <end position="196"/>
    </location>
</feature>
<dbReference type="VEuPathDB" id="CryptoDB:cand_018700"/>
<accession>A0A1J4MAN0</accession>
<sequence length="446" mass="50655">MNPSFILNNLFNISNTANIQTGDYGFTETMQNCRLFLFIKDYYKLIKKNFYLIFCMLGLLLSSVVNSVYFKKMTNAMPNHVWFLTQLISGLYVPLFGIIVLILYLKNNISDETLKIPLRKFWIMGFLDSFGSILTLLASVHTSGVMQVILGQFCTPITLTMLTIFCKDKFHIMQYLGAFIMIIGIFIVKSAVILGFRDISESDKSNYFIFNILFIISCIPASASSVYKDMTFRETSSLNEHYLQFNVALAQVIVGFFLAPINSMPILGPLKIEITEIPSLLSQGSRCLFLKQNIVTTNCGNDEQRSCDMCELVQLPVFTYFIANIICNIFSIMVIKHGSAATSFIVSTMRLPLTTFVFFSSTLVGREATTPHIEDFIGIFILVCGLILYRFGATMNYDFVEDSYELNYIENYNIYPNYKELDISTSATGNEENSLDSYSSTYYSKL</sequence>
<feature type="transmembrane region" description="Helical" evidence="7">
    <location>
        <begin position="376"/>
        <end position="393"/>
    </location>
</feature>
<comment type="similarity">
    <text evidence="2">Belongs to the CRT-like transporter family.</text>
</comment>
<keyword evidence="5 7" id="KW-1133">Transmembrane helix</keyword>
<evidence type="ECO:0000256" key="6">
    <source>
        <dbReference type="ARBA" id="ARBA00023136"/>
    </source>
</evidence>
<dbReference type="Pfam" id="PF08627">
    <property type="entry name" value="CRT-like"/>
    <property type="match status" value="1"/>
</dbReference>
<feature type="transmembrane region" description="Helical" evidence="7">
    <location>
        <begin position="242"/>
        <end position="261"/>
    </location>
</feature>
<evidence type="ECO:0000313" key="9">
    <source>
        <dbReference type="Proteomes" id="UP000186804"/>
    </source>
</evidence>
<dbReference type="EMBL" id="LRBS01000125">
    <property type="protein sequence ID" value="OII71031.1"/>
    <property type="molecule type" value="Genomic_DNA"/>
</dbReference>
<keyword evidence="4 7" id="KW-0812">Transmembrane</keyword>
<dbReference type="PANTHER" id="PTHR31326">
    <property type="entry name" value="PROTEIN CLT2, CHLOROPLASTIC"/>
    <property type="match status" value="1"/>
</dbReference>
<feature type="transmembrane region" description="Helical" evidence="7">
    <location>
        <begin position="121"/>
        <end position="140"/>
    </location>
</feature>
<keyword evidence="9" id="KW-1185">Reference proteome</keyword>
<gene>
    <name evidence="8" type="ORF">cand_018700</name>
</gene>
<name>A0A1J4MAN0_9CRYT</name>
<comment type="caution">
    <text evidence="8">The sequence shown here is derived from an EMBL/GenBank/DDBJ whole genome shotgun (WGS) entry which is preliminary data.</text>
</comment>
<keyword evidence="6 7" id="KW-0472">Membrane</keyword>
<dbReference type="GeneID" id="92366055"/>